<organism evidence="5 6">
    <name type="scientific">Carpinus fangiana</name>
    <dbReference type="NCBI Taxonomy" id="176857"/>
    <lineage>
        <taxon>Eukaryota</taxon>
        <taxon>Viridiplantae</taxon>
        <taxon>Streptophyta</taxon>
        <taxon>Embryophyta</taxon>
        <taxon>Tracheophyta</taxon>
        <taxon>Spermatophyta</taxon>
        <taxon>Magnoliopsida</taxon>
        <taxon>eudicotyledons</taxon>
        <taxon>Gunneridae</taxon>
        <taxon>Pentapetalae</taxon>
        <taxon>rosids</taxon>
        <taxon>fabids</taxon>
        <taxon>Fagales</taxon>
        <taxon>Betulaceae</taxon>
        <taxon>Carpinus</taxon>
    </lineage>
</organism>
<dbReference type="OrthoDB" id="1933717at2759"/>
<name>A0A660KMP9_9ROSI</name>
<dbReference type="AlphaFoldDB" id="A0A660KMP9"/>
<keyword evidence="6" id="KW-1185">Reference proteome</keyword>
<dbReference type="GO" id="GO:0016491">
    <property type="term" value="F:oxidoreductase activity"/>
    <property type="evidence" value="ECO:0007669"/>
    <property type="project" value="UniProtKB-KW"/>
</dbReference>
<keyword evidence="3" id="KW-0560">Oxidoreductase</keyword>
<dbReference type="PRINTS" id="PR00081">
    <property type="entry name" value="GDHRDH"/>
</dbReference>
<dbReference type="Gene3D" id="3.40.50.720">
    <property type="entry name" value="NAD(P)-binding Rossmann-like Domain"/>
    <property type="match status" value="1"/>
</dbReference>
<dbReference type="PRINTS" id="PR00080">
    <property type="entry name" value="SDRFAMILY"/>
</dbReference>
<evidence type="ECO:0000313" key="5">
    <source>
        <dbReference type="EMBL" id="KAE8037687.1"/>
    </source>
</evidence>
<accession>A0A660KMP9</accession>
<sequence>MGSNGKHTAAERYAVVTGANKGIGLETVRQLASQGITVVLTARDEKRGMEAASKFHRSGLPNVVFHQLDVLDSFSIHNLANFIWDKFGRLDILVNNAGDSGLVVDAVDVEGLRALNIDPTSWLSGEALSLVQGVIKQTYEKAEECLNTNYYGVKRVTEALLPLLQLSHAGARIVNVSSLRSELKKHHFTQRIPSEHIRKELGDIETLTEEKVDAVVKRFLHDLKENALEVNGWTLMLPAYSISKQTLNAYTRVLAKKHPNMCINCVHPGFVKTDMNWNTGIMNLEEGARGPVMLSLLPDGGPTGCYFDRTEVAEF</sequence>
<dbReference type="Proteomes" id="UP000327013">
    <property type="component" value="Chromosome 4"/>
</dbReference>
<dbReference type="Pfam" id="PF00106">
    <property type="entry name" value="adh_short"/>
    <property type="match status" value="1"/>
</dbReference>
<gene>
    <name evidence="5" type="ORF">FH972_010254</name>
</gene>
<evidence type="ECO:0000256" key="4">
    <source>
        <dbReference type="RuleBase" id="RU000363"/>
    </source>
</evidence>
<dbReference type="GO" id="GO:0016020">
    <property type="term" value="C:membrane"/>
    <property type="evidence" value="ECO:0007669"/>
    <property type="project" value="TreeGrafter"/>
</dbReference>
<dbReference type="InterPro" id="IPR002347">
    <property type="entry name" value="SDR_fam"/>
</dbReference>
<dbReference type="PANTHER" id="PTHR43490">
    <property type="entry name" value="(+)-NEOMENTHOL DEHYDROGENASE"/>
    <property type="match status" value="1"/>
</dbReference>
<proteinExistence type="inferred from homology"/>
<evidence type="ECO:0000256" key="1">
    <source>
        <dbReference type="ARBA" id="ARBA00006484"/>
    </source>
</evidence>
<evidence type="ECO:0000256" key="2">
    <source>
        <dbReference type="ARBA" id="ARBA00022857"/>
    </source>
</evidence>
<dbReference type="InterPro" id="IPR036291">
    <property type="entry name" value="NAD(P)-bd_dom_sf"/>
</dbReference>
<comment type="similarity">
    <text evidence="1 4">Belongs to the short-chain dehydrogenases/reductases (SDR) family.</text>
</comment>
<evidence type="ECO:0000256" key="3">
    <source>
        <dbReference type="ARBA" id="ARBA00023002"/>
    </source>
</evidence>
<protein>
    <submittedName>
        <fullName evidence="5">Uncharacterized protein</fullName>
    </submittedName>
</protein>
<dbReference type="PANTHER" id="PTHR43490:SF73">
    <property type="entry name" value="OS07G0685800 PROTEIN"/>
    <property type="match status" value="1"/>
</dbReference>
<reference evidence="5 6" key="1">
    <citation type="submission" date="2019-06" db="EMBL/GenBank/DDBJ databases">
        <title>A chromosomal-level reference genome of Carpinus fangiana (Coryloideae, Betulaceae).</title>
        <authorList>
            <person name="Yang X."/>
            <person name="Wang Z."/>
            <person name="Zhang L."/>
            <person name="Hao G."/>
            <person name="Liu J."/>
            <person name="Yang Y."/>
        </authorList>
    </citation>
    <scope>NUCLEOTIDE SEQUENCE [LARGE SCALE GENOMIC DNA]</scope>
    <source>
        <strain evidence="5">Cfa_2016G</strain>
        <tissue evidence="5">Leaf</tissue>
    </source>
</reference>
<evidence type="ECO:0000313" key="6">
    <source>
        <dbReference type="Proteomes" id="UP000327013"/>
    </source>
</evidence>
<dbReference type="SUPFAM" id="SSF51735">
    <property type="entry name" value="NAD(P)-binding Rossmann-fold domains"/>
    <property type="match status" value="1"/>
</dbReference>
<dbReference type="EMBL" id="CM017324">
    <property type="protein sequence ID" value="KAE8037687.1"/>
    <property type="molecule type" value="Genomic_DNA"/>
</dbReference>
<keyword evidence="2" id="KW-0521">NADP</keyword>